<comment type="caution">
    <text evidence="1">The sequence shown here is derived from an EMBL/GenBank/DDBJ whole genome shotgun (WGS) entry which is preliminary data.</text>
</comment>
<name>A0AAW9JRJ8_CARML</name>
<gene>
    <name evidence="1" type="ORF">RAK27_06095</name>
</gene>
<proteinExistence type="predicted"/>
<dbReference type="AlphaFoldDB" id="A0AAW9JRJ8"/>
<evidence type="ECO:0000313" key="1">
    <source>
        <dbReference type="EMBL" id="MDZ5758228.1"/>
    </source>
</evidence>
<dbReference type="Proteomes" id="UP001290462">
    <property type="component" value="Unassembled WGS sequence"/>
</dbReference>
<evidence type="ECO:0000313" key="2">
    <source>
        <dbReference type="Proteomes" id="UP001290462"/>
    </source>
</evidence>
<organism evidence="1 2">
    <name type="scientific">Carnobacterium maltaromaticum</name>
    <name type="common">Carnobacterium piscicola</name>
    <dbReference type="NCBI Taxonomy" id="2751"/>
    <lineage>
        <taxon>Bacteria</taxon>
        <taxon>Bacillati</taxon>
        <taxon>Bacillota</taxon>
        <taxon>Bacilli</taxon>
        <taxon>Lactobacillales</taxon>
        <taxon>Carnobacteriaceae</taxon>
        <taxon>Carnobacterium</taxon>
    </lineage>
</organism>
<reference evidence="1" key="1">
    <citation type="submission" date="2023-08" db="EMBL/GenBank/DDBJ databases">
        <title>Genomic characterization of piscicolin 126 produced by Carnobacterium maltaromaticum CM22 strain isolated from salmon (Salmo salar).</title>
        <authorList>
            <person name="Gonzalez-Gragera E."/>
            <person name="Garcia-Lopez J.D."/>
            <person name="Teso-Perez C."/>
            <person name="Gimenez-Hernandez I."/>
            <person name="Peralta-Sanchez J.M."/>
            <person name="Valdivia E."/>
            <person name="Montalban-Lopez M."/>
            <person name="Martin-Platero A.M."/>
            <person name="Banos A."/>
            <person name="Martinez-Bueno M."/>
        </authorList>
    </citation>
    <scope>NUCLEOTIDE SEQUENCE</scope>
    <source>
        <strain evidence="1">CM22</strain>
    </source>
</reference>
<dbReference type="GeneID" id="83605729"/>
<dbReference type="RefSeq" id="WP_010053604.1">
    <property type="nucleotide sequence ID" value="NZ_BJOJ01000018.1"/>
</dbReference>
<protein>
    <submittedName>
        <fullName evidence="1">Uncharacterized protein</fullName>
    </submittedName>
</protein>
<dbReference type="EMBL" id="JAVBVO010000003">
    <property type="protein sequence ID" value="MDZ5758228.1"/>
    <property type="molecule type" value="Genomic_DNA"/>
</dbReference>
<accession>A0AAW9JRJ8</accession>
<sequence length="97" mass="11294">MNQGYVRDLSKEDQIELQTISDLIFVETIVNGFYELKTIQVPLPADIPLGRIYTREKIGDLLLNENHFSILIETNDDKYLYQSSTVKIPSYVLRDRD</sequence>